<evidence type="ECO:0000256" key="1">
    <source>
        <dbReference type="SAM" id="MobiDB-lite"/>
    </source>
</evidence>
<dbReference type="RefSeq" id="WP_353900390.1">
    <property type="nucleotide sequence ID" value="NZ_CP158970.1"/>
</dbReference>
<dbReference type="Proteomes" id="UP001596207">
    <property type="component" value="Unassembled WGS sequence"/>
</dbReference>
<accession>A0ABW1HSM1</accession>
<dbReference type="Gene3D" id="2.60.40.1890">
    <property type="entry name" value="PCu(A)C copper chaperone"/>
    <property type="match status" value="1"/>
</dbReference>
<dbReference type="InterPro" id="IPR006311">
    <property type="entry name" value="TAT_signal"/>
</dbReference>
<keyword evidence="2" id="KW-0732">Signal</keyword>
<feature type="region of interest" description="Disordered" evidence="1">
    <location>
        <begin position="108"/>
        <end position="170"/>
    </location>
</feature>
<protein>
    <recommendedName>
        <fullName evidence="5">Copper(I)-binding protein</fullName>
    </recommendedName>
</protein>
<dbReference type="PROSITE" id="PS51257">
    <property type="entry name" value="PROKAR_LIPOPROTEIN"/>
    <property type="match status" value="1"/>
</dbReference>
<evidence type="ECO:0000313" key="4">
    <source>
        <dbReference type="Proteomes" id="UP001596207"/>
    </source>
</evidence>
<gene>
    <name evidence="3" type="ORF">ACFPZ4_18780</name>
</gene>
<dbReference type="InterPro" id="IPR036182">
    <property type="entry name" value="PCuAC_sf"/>
</dbReference>
<organism evidence="3 4">
    <name type="scientific">Micromonospora harpali</name>
    <dbReference type="NCBI Taxonomy" id="1490225"/>
    <lineage>
        <taxon>Bacteria</taxon>
        <taxon>Bacillati</taxon>
        <taxon>Actinomycetota</taxon>
        <taxon>Actinomycetes</taxon>
        <taxon>Micromonosporales</taxon>
        <taxon>Micromonosporaceae</taxon>
        <taxon>Micromonospora</taxon>
    </lineage>
</organism>
<feature type="signal peptide" evidence="2">
    <location>
        <begin position="1"/>
        <end position="26"/>
    </location>
</feature>
<evidence type="ECO:0000313" key="3">
    <source>
        <dbReference type="EMBL" id="MFC5943524.1"/>
    </source>
</evidence>
<reference evidence="4" key="1">
    <citation type="journal article" date="2019" name="Int. J. Syst. Evol. Microbiol.">
        <title>The Global Catalogue of Microorganisms (GCM) 10K type strain sequencing project: providing services to taxonomists for standard genome sequencing and annotation.</title>
        <authorList>
            <consortium name="The Broad Institute Genomics Platform"/>
            <consortium name="The Broad Institute Genome Sequencing Center for Infectious Disease"/>
            <person name="Wu L."/>
            <person name="Ma J."/>
        </authorList>
    </citation>
    <scope>NUCLEOTIDE SEQUENCE [LARGE SCALE GENOMIC DNA]</scope>
    <source>
        <strain evidence="4">CGMCC 4.7173</strain>
    </source>
</reference>
<dbReference type="EMBL" id="JBHSQQ010000117">
    <property type="protein sequence ID" value="MFC5943524.1"/>
    <property type="molecule type" value="Genomic_DNA"/>
</dbReference>
<name>A0ABW1HSM1_9ACTN</name>
<dbReference type="PROSITE" id="PS51318">
    <property type="entry name" value="TAT"/>
    <property type="match status" value="1"/>
</dbReference>
<feature type="chain" id="PRO_5047304376" description="Copper(I)-binding protein" evidence="2">
    <location>
        <begin position="27"/>
        <end position="257"/>
    </location>
</feature>
<comment type="caution">
    <text evidence="3">The sequence shown here is derived from an EMBL/GenBank/DDBJ whole genome shotgun (WGS) entry which is preliminary data.</text>
</comment>
<evidence type="ECO:0000256" key="2">
    <source>
        <dbReference type="SAM" id="SignalP"/>
    </source>
</evidence>
<sequence length="257" mass="25030">MTRSIRGSRRAALLLSGVAAATGLLATGCGAGQVAETANKEPSVQGVNIQTSDNAYKVRGLYVEYPGAGGYQAGANAAVNAVLYNDTQSPVTVTVTTDSAREIVISGGASASASPSASASESPSESASPSGSASPSEGASPSGSGSASPSEGASEGPSASPSPSAPAGEPARFEIPALGYVQLNVQGGRSLQLVGLNQALLAGQQVNLTFDFGNGNTVSTPAPVGVPLTPLPQPSQIVQREGAHGAEGGTEGSGHGG</sequence>
<keyword evidence="4" id="KW-1185">Reference proteome</keyword>
<evidence type="ECO:0008006" key="5">
    <source>
        <dbReference type="Google" id="ProtNLM"/>
    </source>
</evidence>
<proteinExistence type="predicted"/>
<dbReference type="SUPFAM" id="SSF110087">
    <property type="entry name" value="DR1885-like metal-binding protein"/>
    <property type="match status" value="1"/>
</dbReference>